<dbReference type="Gene3D" id="1.25.40.10">
    <property type="entry name" value="Tetratricopeptide repeat domain"/>
    <property type="match status" value="1"/>
</dbReference>
<evidence type="ECO:0000313" key="3">
    <source>
        <dbReference type="Proteomes" id="UP000054321"/>
    </source>
</evidence>
<dbReference type="OrthoDB" id="5308957at2759"/>
<feature type="domain" description="Clr5" evidence="1">
    <location>
        <begin position="12"/>
        <end position="64"/>
    </location>
</feature>
<dbReference type="InParanoid" id="A0A0C3H563"/>
<keyword evidence="3" id="KW-1185">Reference proteome</keyword>
<evidence type="ECO:0000259" key="1">
    <source>
        <dbReference type="Pfam" id="PF14420"/>
    </source>
</evidence>
<name>A0A0C3H563_OIDMZ</name>
<dbReference type="STRING" id="913774.A0A0C3H563"/>
<accession>A0A0C3H563</accession>
<proteinExistence type="predicted"/>
<evidence type="ECO:0000313" key="2">
    <source>
        <dbReference type="EMBL" id="KIN03326.1"/>
    </source>
</evidence>
<dbReference type="PANTHER" id="PTHR38788:SF3">
    <property type="entry name" value="CLR5 DOMAIN-CONTAINING PROTEIN"/>
    <property type="match status" value="1"/>
</dbReference>
<reference evidence="3" key="2">
    <citation type="submission" date="2015-01" db="EMBL/GenBank/DDBJ databases">
        <title>Evolutionary Origins and Diversification of the Mycorrhizal Mutualists.</title>
        <authorList>
            <consortium name="DOE Joint Genome Institute"/>
            <consortium name="Mycorrhizal Genomics Consortium"/>
            <person name="Kohler A."/>
            <person name="Kuo A."/>
            <person name="Nagy L.G."/>
            <person name="Floudas D."/>
            <person name="Copeland A."/>
            <person name="Barry K.W."/>
            <person name="Cichocki N."/>
            <person name="Veneault-Fourrey C."/>
            <person name="LaButti K."/>
            <person name="Lindquist E.A."/>
            <person name="Lipzen A."/>
            <person name="Lundell T."/>
            <person name="Morin E."/>
            <person name="Murat C."/>
            <person name="Riley R."/>
            <person name="Ohm R."/>
            <person name="Sun H."/>
            <person name="Tunlid A."/>
            <person name="Henrissat B."/>
            <person name="Grigoriev I.V."/>
            <person name="Hibbett D.S."/>
            <person name="Martin F."/>
        </authorList>
    </citation>
    <scope>NUCLEOTIDE SEQUENCE [LARGE SCALE GENOMIC DNA]</scope>
    <source>
        <strain evidence="3">Zn</strain>
    </source>
</reference>
<dbReference type="SUPFAM" id="SSF48452">
    <property type="entry name" value="TPR-like"/>
    <property type="match status" value="1"/>
</dbReference>
<dbReference type="InterPro" id="IPR025676">
    <property type="entry name" value="Clr5_dom"/>
</dbReference>
<dbReference type="Pfam" id="PF14420">
    <property type="entry name" value="Clr5"/>
    <property type="match status" value="1"/>
</dbReference>
<sequence length="543" mass="62228">MAMTLSYAQPTRAEWNRCRPMIKRLYADEKKTLKEVMAVMERDYGLRATAKMYKDRIKKWNLDKKTKETEARAMLNMKVQRAAIGKDSVFRVRGKTMTIDDVLRYFKRKGILDPEVVPQTAEASMSTAIECWTPPLTPKPGYATTLGPGGLGVDFYEPLGAEMGSVSYMSLDATQGNVVNTYLSVDQTRQILFSNPEIQSFEVPDSPLPPQSLLVYEKLFASITSYFEGAFDGGLFMEKDNGYLDSASAKGTQSPNIFRHLSYTGIRLMQSKSFAEGRRYFSKASDVVNPLLREQHPRALEMFLDFLIALRLNGYSEVARIFQNLAREMVINIFVEENPFRHIFCHISNLGDSHFELGLTQAWRCISDKFTSSLGQFHPTVVQCYARYLNSPCMSNGPQLLHCLLVQGEQEFDRFDERLSYIKYSYGNALYKQRRYTEAIEVLEGILIYLRPSGRQEPRVIDMLELVSQCQYFLDHKEDAESNLRGAIKMAAKYYGENNALVLDLKTYLRSWLQEWGRETELDVLRAEIYEFLGPDDIGQDDS</sequence>
<dbReference type="InterPro" id="IPR011990">
    <property type="entry name" value="TPR-like_helical_dom_sf"/>
</dbReference>
<organism evidence="2 3">
    <name type="scientific">Oidiodendron maius (strain Zn)</name>
    <dbReference type="NCBI Taxonomy" id="913774"/>
    <lineage>
        <taxon>Eukaryota</taxon>
        <taxon>Fungi</taxon>
        <taxon>Dikarya</taxon>
        <taxon>Ascomycota</taxon>
        <taxon>Pezizomycotina</taxon>
        <taxon>Leotiomycetes</taxon>
        <taxon>Leotiomycetes incertae sedis</taxon>
        <taxon>Myxotrichaceae</taxon>
        <taxon>Oidiodendron</taxon>
    </lineage>
</organism>
<reference evidence="2 3" key="1">
    <citation type="submission" date="2014-04" db="EMBL/GenBank/DDBJ databases">
        <authorList>
            <consortium name="DOE Joint Genome Institute"/>
            <person name="Kuo A."/>
            <person name="Martino E."/>
            <person name="Perotto S."/>
            <person name="Kohler A."/>
            <person name="Nagy L.G."/>
            <person name="Floudas D."/>
            <person name="Copeland A."/>
            <person name="Barry K.W."/>
            <person name="Cichocki N."/>
            <person name="Veneault-Fourrey C."/>
            <person name="LaButti K."/>
            <person name="Lindquist E.A."/>
            <person name="Lipzen A."/>
            <person name="Lundell T."/>
            <person name="Morin E."/>
            <person name="Murat C."/>
            <person name="Sun H."/>
            <person name="Tunlid A."/>
            <person name="Henrissat B."/>
            <person name="Grigoriev I.V."/>
            <person name="Hibbett D.S."/>
            <person name="Martin F."/>
            <person name="Nordberg H.P."/>
            <person name="Cantor M.N."/>
            <person name="Hua S.X."/>
        </authorList>
    </citation>
    <scope>NUCLEOTIDE SEQUENCE [LARGE SCALE GENOMIC DNA]</scope>
    <source>
        <strain evidence="2 3">Zn</strain>
    </source>
</reference>
<dbReference type="Proteomes" id="UP000054321">
    <property type="component" value="Unassembled WGS sequence"/>
</dbReference>
<dbReference type="HOGENOM" id="CLU_469313_0_0_1"/>
<protein>
    <recommendedName>
        <fullName evidence="1">Clr5 domain-containing protein</fullName>
    </recommendedName>
</protein>
<gene>
    <name evidence="2" type="ORF">OIDMADRAFT_51293</name>
</gene>
<dbReference type="EMBL" id="KN832873">
    <property type="protein sequence ID" value="KIN03326.1"/>
    <property type="molecule type" value="Genomic_DNA"/>
</dbReference>
<dbReference type="PANTHER" id="PTHR38788">
    <property type="entry name" value="CLR5 DOMAIN-CONTAINING PROTEIN"/>
    <property type="match status" value="1"/>
</dbReference>
<dbReference type="AlphaFoldDB" id="A0A0C3H563"/>